<sequence length="62" mass="6962">MLQDVSYGIIEQTLAQASPAGQAHYFPTRSLHHFRSVYSHRSPACNMCLDLNNESADCHHGF</sequence>
<accession>A0AAD2GS25</accession>
<feature type="non-terminal residue" evidence="1">
    <location>
        <position position="62"/>
    </location>
</feature>
<dbReference type="Proteomes" id="UP001295794">
    <property type="component" value="Unassembled WGS sequence"/>
</dbReference>
<comment type="caution">
    <text evidence="1">The sequence shown here is derived from an EMBL/GenBank/DDBJ whole genome shotgun (WGS) entry which is preliminary data.</text>
</comment>
<protein>
    <submittedName>
        <fullName evidence="1">Uncharacterized protein</fullName>
    </submittedName>
</protein>
<gene>
    <name evidence="1" type="ORF">MYCIT1_LOCUS490</name>
</gene>
<evidence type="ECO:0000313" key="1">
    <source>
        <dbReference type="EMBL" id="CAK5262065.1"/>
    </source>
</evidence>
<proteinExistence type="predicted"/>
<keyword evidence="2" id="KW-1185">Reference proteome</keyword>
<organism evidence="1 2">
    <name type="scientific">Mycena citricolor</name>
    <dbReference type="NCBI Taxonomy" id="2018698"/>
    <lineage>
        <taxon>Eukaryota</taxon>
        <taxon>Fungi</taxon>
        <taxon>Dikarya</taxon>
        <taxon>Basidiomycota</taxon>
        <taxon>Agaricomycotina</taxon>
        <taxon>Agaricomycetes</taxon>
        <taxon>Agaricomycetidae</taxon>
        <taxon>Agaricales</taxon>
        <taxon>Marasmiineae</taxon>
        <taxon>Mycenaceae</taxon>
        <taxon>Mycena</taxon>
    </lineage>
</organism>
<dbReference type="EMBL" id="CAVNYO010000007">
    <property type="protein sequence ID" value="CAK5262065.1"/>
    <property type="molecule type" value="Genomic_DNA"/>
</dbReference>
<reference evidence="1" key="1">
    <citation type="submission" date="2023-11" db="EMBL/GenBank/DDBJ databases">
        <authorList>
            <person name="De Vega J J."/>
            <person name="De Vega J J."/>
        </authorList>
    </citation>
    <scope>NUCLEOTIDE SEQUENCE</scope>
</reference>
<name>A0AAD2GS25_9AGAR</name>
<dbReference type="AlphaFoldDB" id="A0AAD2GS25"/>
<evidence type="ECO:0000313" key="2">
    <source>
        <dbReference type="Proteomes" id="UP001295794"/>
    </source>
</evidence>